<comment type="similarity">
    <text evidence="1">Belongs to the metallo-beta-lactamase superfamily. Class-B beta-lactamase family.</text>
</comment>
<dbReference type="PANTHER" id="PTHR42951">
    <property type="entry name" value="METALLO-BETA-LACTAMASE DOMAIN-CONTAINING"/>
    <property type="match status" value="1"/>
</dbReference>
<keyword evidence="4" id="KW-0378">Hydrolase</keyword>
<dbReference type="PROSITE" id="PS51318">
    <property type="entry name" value="TAT"/>
    <property type="match status" value="1"/>
</dbReference>
<dbReference type="OMA" id="RLVGDWM"/>
<dbReference type="InterPro" id="IPR006311">
    <property type="entry name" value="TAT_signal"/>
</dbReference>
<protein>
    <submittedName>
        <fullName evidence="4">Quinoprotein relay system zinc metallohydrolase 1</fullName>
    </submittedName>
</protein>
<dbReference type="PANTHER" id="PTHR42951:SF4">
    <property type="entry name" value="ACYL-COENZYME A THIOESTERASE MBLAC2"/>
    <property type="match status" value="1"/>
</dbReference>
<dbReference type="InterPro" id="IPR030811">
    <property type="entry name" value="SoxH-rel_PQQ_1"/>
</dbReference>
<evidence type="ECO:0000256" key="1">
    <source>
        <dbReference type="ARBA" id="ARBA00005250"/>
    </source>
</evidence>
<proteinExistence type="inferred from homology"/>
<evidence type="ECO:0000256" key="2">
    <source>
        <dbReference type="SAM" id="SignalP"/>
    </source>
</evidence>
<evidence type="ECO:0000313" key="4">
    <source>
        <dbReference type="EMBL" id="NVK95940.1"/>
    </source>
</evidence>
<name>A0A850LDX5_9RHOB</name>
<dbReference type="Gene3D" id="3.60.15.10">
    <property type="entry name" value="Ribonuclease Z/Hydroxyacylglutathione hydrolase-like"/>
    <property type="match status" value="1"/>
</dbReference>
<dbReference type="InterPro" id="IPR001279">
    <property type="entry name" value="Metallo-B-lactamas"/>
</dbReference>
<keyword evidence="2" id="KW-0732">Signal</keyword>
<comment type="caution">
    <text evidence="4">The sequence shown here is derived from an EMBL/GenBank/DDBJ whole genome shotgun (WGS) entry which is preliminary data.</text>
</comment>
<dbReference type="EMBL" id="JABXIY010000008">
    <property type="protein sequence ID" value="NVK95940.1"/>
    <property type="molecule type" value="Genomic_DNA"/>
</dbReference>
<dbReference type="InterPro" id="IPR050855">
    <property type="entry name" value="NDM-1-like"/>
</dbReference>
<dbReference type="CDD" id="cd16282">
    <property type="entry name" value="metallo-hydrolase-like_MBL-fold"/>
    <property type="match status" value="1"/>
</dbReference>
<dbReference type="AlphaFoldDB" id="A0A850LDX5"/>
<dbReference type="GO" id="GO:0017001">
    <property type="term" value="P:antibiotic catabolic process"/>
    <property type="evidence" value="ECO:0007669"/>
    <property type="project" value="UniProtKB-ARBA"/>
</dbReference>
<organism evidence="4 5">
    <name type="scientific">Ruegeria pomeroyi</name>
    <dbReference type="NCBI Taxonomy" id="89184"/>
    <lineage>
        <taxon>Bacteria</taxon>
        <taxon>Pseudomonadati</taxon>
        <taxon>Pseudomonadota</taxon>
        <taxon>Alphaproteobacteria</taxon>
        <taxon>Rhodobacterales</taxon>
        <taxon>Roseobacteraceae</taxon>
        <taxon>Ruegeria</taxon>
    </lineage>
</organism>
<dbReference type="Pfam" id="PF00753">
    <property type="entry name" value="Lactamase_B"/>
    <property type="match status" value="1"/>
</dbReference>
<evidence type="ECO:0000259" key="3">
    <source>
        <dbReference type="SMART" id="SM00849"/>
    </source>
</evidence>
<reference evidence="4 5" key="1">
    <citation type="journal article" date="2020" name="Proc. Natl. Acad. Sci. U.S.A.">
        <title>Ecological drivers of bacterial community assembly in synthetic phycospheres.</title>
        <authorList>
            <person name="Fu H."/>
            <person name="Uchimiya M."/>
            <person name="Gore J."/>
            <person name="Moran M.A."/>
        </authorList>
    </citation>
    <scope>NUCLEOTIDE SEQUENCE [LARGE SCALE GENOMIC DNA]</scope>
    <source>
        <strain evidence="4">HF-Din03</strain>
    </source>
</reference>
<feature type="chain" id="PRO_5032960315" evidence="2">
    <location>
        <begin position="28"/>
        <end position="318"/>
    </location>
</feature>
<dbReference type="InterPro" id="IPR036866">
    <property type="entry name" value="RibonucZ/Hydroxyglut_hydro"/>
</dbReference>
<accession>A0A850LDX5</accession>
<dbReference type="GO" id="GO:0016787">
    <property type="term" value="F:hydrolase activity"/>
    <property type="evidence" value="ECO:0007669"/>
    <property type="project" value="UniProtKB-KW"/>
</dbReference>
<dbReference type="NCBIfam" id="TIGR04558">
    <property type="entry name" value="SoxH_rel_PQQ_1"/>
    <property type="match status" value="1"/>
</dbReference>
<dbReference type="SUPFAM" id="SSF56281">
    <property type="entry name" value="Metallo-hydrolase/oxidoreductase"/>
    <property type="match status" value="1"/>
</dbReference>
<dbReference type="RefSeq" id="WP_011047260.1">
    <property type="nucleotide sequence ID" value="NZ_CP076685.1"/>
</dbReference>
<dbReference type="Proteomes" id="UP000565723">
    <property type="component" value="Unassembled WGS sequence"/>
</dbReference>
<sequence>MPSRRALLAGAAAGLGLTALPAAPVFAQAKLRYDLAPIPVLPGVWMIEGVTDYFDKVNGGAIVNCAVLQGQSGLILIDSGPSRRYGEALAATLRALDLRGVSAVVNTHHHPDHFFGNQVFADRPILALGDTLAAARRDGDAFADNMYRLLGDWMRGTEPVPPNTALDGGEVTIDGRRFATLPLSGHTEADLALVDVETGLLITGDLAFLDRAPTTPHADLAGWQQALTTLEGLGAPAVLPGHGPFDRTGASLRQTRAYLSWLEATLHDAARTGLDMVEVMDLPLPQEFAAMGAQPQEFHRSVAHLFPGVERAVLPRAN</sequence>
<evidence type="ECO:0000313" key="5">
    <source>
        <dbReference type="Proteomes" id="UP000565723"/>
    </source>
</evidence>
<gene>
    <name evidence="4" type="ORF">HW564_03320</name>
</gene>
<feature type="signal peptide" evidence="2">
    <location>
        <begin position="1"/>
        <end position="27"/>
    </location>
</feature>
<feature type="domain" description="Metallo-beta-lactamase" evidence="3">
    <location>
        <begin position="62"/>
        <end position="242"/>
    </location>
</feature>
<dbReference type="SMART" id="SM00849">
    <property type="entry name" value="Lactamase_B"/>
    <property type="match status" value="1"/>
</dbReference>